<evidence type="ECO:0000313" key="8">
    <source>
        <dbReference type="Proteomes" id="UP000178377"/>
    </source>
</evidence>
<keyword evidence="2" id="KW-1003">Cell membrane</keyword>
<dbReference type="AlphaFoldDB" id="A0A1F5PGA5"/>
<feature type="transmembrane region" description="Helical" evidence="6">
    <location>
        <begin position="414"/>
        <end position="436"/>
    </location>
</feature>
<dbReference type="PANTHER" id="PTHR30250">
    <property type="entry name" value="PST FAMILY PREDICTED COLANIC ACID TRANSPORTER"/>
    <property type="match status" value="1"/>
</dbReference>
<keyword evidence="4 6" id="KW-1133">Transmembrane helix</keyword>
<feature type="transmembrane region" description="Helical" evidence="6">
    <location>
        <begin position="18"/>
        <end position="37"/>
    </location>
</feature>
<evidence type="ECO:0000256" key="2">
    <source>
        <dbReference type="ARBA" id="ARBA00022475"/>
    </source>
</evidence>
<sequence>MSVKKIFYNTLLQSVGKLISIVIGLVVVGMLTGYLGSTGFGEYATVISFMGFWGILADLGLYLVATKEISEVGADENKILGNVFSLRIISVFLILLLGALVAQLFPYSAAVKETMFIAILAFAFVSGTQVLVGVFQKHLVFYELIASEVLGRIAMLVSTWFFIHQRLSLPSFILSLTLANGVHFLLSYYLVRRLVPFTLQFDFKFWKKILSKSWPLAFSVIFNLIYFKGDSVILSVYRPPQDVGLYSLAYKFLEVPLAFPAMFAGLIMPFLARFSFRDWASYRLYLQKSLDAILLLVVPLTLTTYFFARPIVNLVGGEIYPDADRVLQILIFATAIIYIGQLFGYAVVALDRQKTMQWGYLGGAMVGLVLYFILIPRYSYFGAAAATVLIELMVACIAVLITSRAAHFFPSFSILAKALIAGLPMALFFHYVNFAWRVNFFSTRFTTVPAWMSEAIIGLVIYTFLLFVLRAVPRDFIAEILGSRPGAAAELPIDKI</sequence>
<accession>A0A1F5PGA5</accession>
<feature type="transmembrane region" description="Helical" evidence="6">
    <location>
        <begin position="214"/>
        <end position="237"/>
    </location>
</feature>
<comment type="subcellular location">
    <subcellularLocation>
        <location evidence="1">Cell membrane</location>
        <topology evidence="1">Multi-pass membrane protein</topology>
    </subcellularLocation>
</comment>
<dbReference type="InterPro" id="IPR002797">
    <property type="entry name" value="Polysacc_synth"/>
</dbReference>
<dbReference type="STRING" id="1817828.A2722_04235"/>
<feature type="transmembrane region" description="Helical" evidence="6">
    <location>
        <begin position="86"/>
        <end position="109"/>
    </location>
</feature>
<dbReference type="CDD" id="cd13128">
    <property type="entry name" value="MATE_Wzx_like"/>
    <property type="match status" value="1"/>
</dbReference>
<feature type="transmembrane region" description="Helical" evidence="6">
    <location>
        <begin position="448"/>
        <end position="469"/>
    </location>
</feature>
<feature type="transmembrane region" description="Helical" evidence="6">
    <location>
        <begin position="141"/>
        <end position="163"/>
    </location>
</feature>
<dbReference type="Proteomes" id="UP000178377">
    <property type="component" value="Unassembled WGS sequence"/>
</dbReference>
<feature type="transmembrane region" description="Helical" evidence="6">
    <location>
        <begin position="115"/>
        <end position="134"/>
    </location>
</feature>
<evidence type="ECO:0000256" key="5">
    <source>
        <dbReference type="ARBA" id="ARBA00023136"/>
    </source>
</evidence>
<dbReference type="PANTHER" id="PTHR30250:SF11">
    <property type="entry name" value="O-ANTIGEN TRANSPORTER-RELATED"/>
    <property type="match status" value="1"/>
</dbReference>
<feature type="transmembrane region" description="Helical" evidence="6">
    <location>
        <begin position="327"/>
        <end position="350"/>
    </location>
</feature>
<evidence type="ECO:0000313" key="7">
    <source>
        <dbReference type="EMBL" id="OGE88928.1"/>
    </source>
</evidence>
<feature type="transmembrane region" description="Helical" evidence="6">
    <location>
        <begin position="380"/>
        <end position="402"/>
    </location>
</feature>
<feature type="transmembrane region" description="Helical" evidence="6">
    <location>
        <begin position="257"/>
        <end position="276"/>
    </location>
</feature>
<feature type="transmembrane region" description="Helical" evidence="6">
    <location>
        <begin position="357"/>
        <end position="374"/>
    </location>
</feature>
<dbReference type="EMBL" id="MFEO01000027">
    <property type="protein sequence ID" value="OGE88928.1"/>
    <property type="molecule type" value="Genomic_DNA"/>
</dbReference>
<evidence type="ECO:0000256" key="6">
    <source>
        <dbReference type="SAM" id="Phobius"/>
    </source>
</evidence>
<proteinExistence type="predicted"/>
<protein>
    <submittedName>
        <fullName evidence="7">Uncharacterized protein</fullName>
    </submittedName>
</protein>
<feature type="transmembrane region" description="Helical" evidence="6">
    <location>
        <begin position="43"/>
        <end position="65"/>
    </location>
</feature>
<evidence type="ECO:0000256" key="3">
    <source>
        <dbReference type="ARBA" id="ARBA00022692"/>
    </source>
</evidence>
<feature type="transmembrane region" description="Helical" evidence="6">
    <location>
        <begin position="288"/>
        <end position="307"/>
    </location>
</feature>
<reference evidence="7 8" key="1">
    <citation type="journal article" date="2016" name="Nat. Commun.">
        <title>Thousands of microbial genomes shed light on interconnected biogeochemical processes in an aquifer system.</title>
        <authorList>
            <person name="Anantharaman K."/>
            <person name="Brown C.T."/>
            <person name="Hug L.A."/>
            <person name="Sharon I."/>
            <person name="Castelle C.J."/>
            <person name="Probst A.J."/>
            <person name="Thomas B.C."/>
            <person name="Singh A."/>
            <person name="Wilkins M.J."/>
            <person name="Karaoz U."/>
            <person name="Brodie E.L."/>
            <person name="Williams K.H."/>
            <person name="Hubbard S.S."/>
            <person name="Banfield J.F."/>
        </authorList>
    </citation>
    <scope>NUCLEOTIDE SEQUENCE [LARGE SCALE GENOMIC DNA]</scope>
</reference>
<evidence type="ECO:0000256" key="1">
    <source>
        <dbReference type="ARBA" id="ARBA00004651"/>
    </source>
</evidence>
<organism evidence="7 8">
    <name type="scientific">Candidatus Doudnabacteria bacterium RIFCSPHIGHO2_01_FULL_50_11</name>
    <dbReference type="NCBI Taxonomy" id="1817828"/>
    <lineage>
        <taxon>Bacteria</taxon>
        <taxon>Candidatus Doudnaibacteriota</taxon>
    </lineage>
</organism>
<name>A0A1F5PGA5_9BACT</name>
<dbReference type="InterPro" id="IPR050833">
    <property type="entry name" value="Poly_Biosynth_Transport"/>
</dbReference>
<dbReference type="Pfam" id="PF01943">
    <property type="entry name" value="Polysacc_synt"/>
    <property type="match status" value="1"/>
</dbReference>
<dbReference type="GO" id="GO:0005886">
    <property type="term" value="C:plasma membrane"/>
    <property type="evidence" value="ECO:0007669"/>
    <property type="project" value="UniProtKB-SubCell"/>
</dbReference>
<keyword evidence="3 6" id="KW-0812">Transmembrane</keyword>
<feature type="transmembrane region" description="Helical" evidence="6">
    <location>
        <begin position="169"/>
        <end position="191"/>
    </location>
</feature>
<gene>
    <name evidence="7" type="ORF">A2722_04235</name>
</gene>
<comment type="caution">
    <text evidence="7">The sequence shown here is derived from an EMBL/GenBank/DDBJ whole genome shotgun (WGS) entry which is preliminary data.</text>
</comment>
<keyword evidence="5 6" id="KW-0472">Membrane</keyword>
<evidence type="ECO:0000256" key="4">
    <source>
        <dbReference type="ARBA" id="ARBA00022989"/>
    </source>
</evidence>